<dbReference type="GO" id="GO:0046677">
    <property type="term" value="P:response to antibiotic"/>
    <property type="evidence" value="ECO:0007669"/>
    <property type="project" value="UniProtKB-KW"/>
</dbReference>
<evidence type="ECO:0000256" key="17">
    <source>
        <dbReference type="ARBA" id="ARBA00023098"/>
    </source>
</evidence>
<evidence type="ECO:0000256" key="10">
    <source>
        <dbReference type="ARBA" id="ARBA00022452"/>
    </source>
</evidence>
<dbReference type="GO" id="GO:0016042">
    <property type="term" value="P:lipid catabolic process"/>
    <property type="evidence" value="ECO:0007669"/>
    <property type="project" value="UniProtKB-KW"/>
</dbReference>
<dbReference type="GO" id="GO:0008800">
    <property type="term" value="F:beta-lactamase activity"/>
    <property type="evidence" value="ECO:0007669"/>
    <property type="project" value="UniProtKB-EC"/>
</dbReference>
<keyword evidence="11" id="KW-0812">Transmembrane</keyword>
<name>A0A6S6SKH7_9BACT</name>
<comment type="cofactor">
    <cofactor evidence="24">
        <name>Ca(2+)</name>
        <dbReference type="ChEBI" id="CHEBI:29108"/>
    </cofactor>
    <text evidence="24">Binds 1 Ca(2+) ion per monomer.</text>
</comment>
<evidence type="ECO:0000256" key="24">
    <source>
        <dbReference type="PIRSR" id="PIRSR603187-2"/>
    </source>
</evidence>
<keyword evidence="13 25" id="KW-0732">Signal</keyword>
<evidence type="ECO:0000256" key="12">
    <source>
        <dbReference type="ARBA" id="ARBA00022723"/>
    </source>
</evidence>
<evidence type="ECO:0000256" key="16">
    <source>
        <dbReference type="ARBA" id="ARBA00022963"/>
    </source>
</evidence>
<keyword evidence="15 24" id="KW-0106">Calcium</keyword>
<reference evidence="26" key="1">
    <citation type="submission" date="2020-01" db="EMBL/GenBank/DDBJ databases">
        <authorList>
            <person name="Meier V. D."/>
            <person name="Meier V D."/>
        </authorList>
    </citation>
    <scope>NUCLEOTIDE SEQUENCE</scope>
    <source>
        <strain evidence="26">HLG_WM_MAG_06</strain>
    </source>
</reference>
<dbReference type="EC" id="3.1.1.4" evidence="9"/>
<feature type="binding site" description="in dimeric form" evidence="24">
    <location>
        <position position="277"/>
    </location>
    <ligand>
        <name>Ca(2+)</name>
        <dbReference type="ChEBI" id="CHEBI:29108"/>
        <label>1</label>
    </ligand>
</feature>
<dbReference type="Pfam" id="PF02253">
    <property type="entry name" value="PLA1"/>
    <property type="match status" value="1"/>
</dbReference>
<dbReference type="InterPro" id="IPR036541">
    <property type="entry name" value="PLipase_A1_sf"/>
</dbReference>
<feature type="active site" description="Nucleophile" evidence="23">
    <location>
        <position position="269"/>
    </location>
</feature>
<evidence type="ECO:0000256" key="13">
    <source>
        <dbReference type="ARBA" id="ARBA00022729"/>
    </source>
</evidence>
<dbReference type="AlphaFoldDB" id="A0A6S6SKH7"/>
<dbReference type="PRINTS" id="PR01486">
    <property type="entry name" value="PHPHLIPASEA1"/>
</dbReference>
<sequence>MLKILLFLLFVSTVYASNADRYAEALKLYKEASYAEAYPVIETQSKEGNKEAQFLLAHMYEDGLGVQKDSRKAMYWYKQSASKYNYVIERNVKTLDQNDSTFSQRIKNQMHYTSEEKGSHFAFSKIDTKAPAVKSRLLKVIENNFGLLPYKTNYIAPFSYASTTHQRHFSAFNEQNTPEEWKNYVDYDSHIEAEYQFSFQKPLTYDLFGWNEFIGVSYTQHVWWKIYDDSAPFRETNYTPEVFMIVPTSDSIDDKYNLKGVKFGYRHQSNGQEGYQSRSWDRFFMAGLWQHENLFLKAEAWYRIPENDKSAAYYAGEDPKSKGDDNPDISDYMGYGELTGDYLWGDRQVSVMLRNNFSFDDNKGAVSVSYTEPFFNSDNTYWYFNLFSGYGESLIDYNRNVNKVSMGFAFSRGLFE</sequence>
<protein>
    <recommendedName>
        <fullName evidence="22">Phosphatidylcholine 1-acylhydrolase</fullName>
        <ecNumber evidence="8">3.1.1.32</ecNumber>
        <ecNumber evidence="9">3.1.1.4</ecNumber>
        <ecNumber evidence="7">3.5.2.6</ecNumber>
    </recommendedName>
</protein>
<evidence type="ECO:0000256" key="14">
    <source>
        <dbReference type="ARBA" id="ARBA00022801"/>
    </source>
</evidence>
<dbReference type="InterPro" id="IPR011990">
    <property type="entry name" value="TPR-like_helical_dom_sf"/>
</dbReference>
<comment type="catalytic activity">
    <reaction evidence="2">
        <text>a beta-lactam + H2O = a substituted beta-amino acid</text>
        <dbReference type="Rhea" id="RHEA:20401"/>
        <dbReference type="ChEBI" id="CHEBI:15377"/>
        <dbReference type="ChEBI" id="CHEBI:35627"/>
        <dbReference type="ChEBI" id="CHEBI:140347"/>
        <dbReference type="EC" id="3.5.2.6"/>
    </reaction>
</comment>
<evidence type="ECO:0000256" key="2">
    <source>
        <dbReference type="ARBA" id="ARBA00001526"/>
    </source>
</evidence>
<dbReference type="EMBL" id="CACVAP010000061">
    <property type="protein sequence ID" value="CAA6810688.1"/>
    <property type="molecule type" value="Genomic_DNA"/>
</dbReference>
<dbReference type="GO" id="GO:0046872">
    <property type="term" value="F:metal ion binding"/>
    <property type="evidence" value="ECO:0007669"/>
    <property type="project" value="UniProtKB-KW"/>
</dbReference>
<evidence type="ECO:0000256" key="4">
    <source>
        <dbReference type="ARBA" id="ARBA00004571"/>
    </source>
</evidence>
<dbReference type="SMART" id="SM00671">
    <property type="entry name" value="SEL1"/>
    <property type="match status" value="1"/>
</dbReference>
<evidence type="ECO:0000256" key="9">
    <source>
        <dbReference type="ARBA" id="ARBA00013278"/>
    </source>
</evidence>
<evidence type="ECO:0000256" key="18">
    <source>
        <dbReference type="ARBA" id="ARBA00023136"/>
    </source>
</evidence>
<dbReference type="Gene3D" id="2.40.230.10">
    <property type="entry name" value="Phospholipase A1"/>
    <property type="match status" value="1"/>
</dbReference>
<dbReference type="GO" id="GO:0009279">
    <property type="term" value="C:cell outer membrane"/>
    <property type="evidence" value="ECO:0007669"/>
    <property type="project" value="UniProtKB-SubCell"/>
</dbReference>
<keyword evidence="17" id="KW-0443">Lipid metabolism</keyword>
<gene>
    <name evidence="26" type="ORF">HELGO_WM5221</name>
</gene>
<accession>A0A6S6SKH7</accession>
<dbReference type="EC" id="3.1.1.32" evidence="8"/>
<keyword evidence="19" id="KW-1015">Disulfide bond</keyword>
<dbReference type="PANTHER" id="PTHR40457">
    <property type="entry name" value="PHOSPHOLIPASE A1"/>
    <property type="match status" value="1"/>
</dbReference>
<keyword evidence="10" id="KW-1134">Transmembrane beta strand</keyword>
<feature type="binding site" description="in dimeric form" evidence="24">
    <location>
        <position position="325"/>
    </location>
    <ligand>
        <name>Ca(2+)</name>
        <dbReference type="ChEBI" id="CHEBI:29108"/>
        <label>1</label>
    </ligand>
</feature>
<evidence type="ECO:0000256" key="25">
    <source>
        <dbReference type="SAM" id="SignalP"/>
    </source>
</evidence>
<dbReference type="InterPro" id="IPR006597">
    <property type="entry name" value="Sel1-like"/>
</dbReference>
<keyword evidence="18" id="KW-0472">Membrane</keyword>
<keyword evidence="16" id="KW-0442">Lipid degradation</keyword>
<dbReference type="GO" id="GO:0004623">
    <property type="term" value="F:phospholipase A2 activity"/>
    <property type="evidence" value="ECO:0007669"/>
    <property type="project" value="UniProtKB-EC"/>
</dbReference>
<evidence type="ECO:0000256" key="19">
    <source>
        <dbReference type="ARBA" id="ARBA00023157"/>
    </source>
</evidence>
<evidence type="ECO:0000256" key="7">
    <source>
        <dbReference type="ARBA" id="ARBA00012865"/>
    </source>
</evidence>
<evidence type="ECO:0000256" key="20">
    <source>
        <dbReference type="ARBA" id="ARBA00023237"/>
    </source>
</evidence>
<evidence type="ECO:0000256" key="6">
    <source>
        <dbReference type="ARBA" id="ARBA00011702"/>
    </source>
</evidence>
<comment type="similarity">
    <text evidence="5">Belongs to the phospholipase A1 family.</text>
</comment>
<evidence type="ECO:0000256" key="3">
    <source>
        <dbReference type="ARBA" id="ARBA00001604"/>
    </source>
</evidence>
<dbReference type="SUPFAM" id="SSF56931">
    <property type="entry name" value="Outer membrane phospholipase A (OMPLA)"/>
    <property type="match status" value="1"/>
</dbReference>
<keyword evidence="14 26" id="KW-0378">Hydrolase</keyword>
<comment type="catalytic activity">
    <reaction evidence="1">
        <text>a 1,2-diacyl-sn-glycero-3-phosphocholine + H2O = a 2-acyl-sn-glycero-3-phosphocholine + a fatty acid + H(+)</text>
        <dbReference type="Rhea" id="RHEA:18689"/>
        <dbReference type="ChEBI" id="CHEBI:15377"/>
        <dbReference type="ChEBI" id="CHEBI:15378"/>
        <dbReference type="ChEBI" id="CHEBI:28868"/>
        <dbReference type="ChEBI" id="CHEBI:57643"/>
        <dbReference type="ChEBI" id="CHEBI:57875"/>
        <dbReference type="EC" id="3.1.1.32"/>
    </reaction>
</comment>
<feature type="chain" id="PRO_5039917062" description="Phosphatidylcholine 1-acylhydrolase" evidence="25">
    <location>
        <begin position="17"/>
        <end position="416"/>
    </location>
</feature>
<comment type="subcellular location">
    <subcellularLocation>
        <location evidence="4">Cell outer membrane</location>
        <topology evidence="4">Multi-pass membrane protein</topology>
    </subcellularLocation>
</comment>
<dbReference type="PANTHER" id="PTHR40457:SF1">
    <property type="entry name" value="PHOSPHOLIPASE A1"/>
    <property type="match status" value="1"/>
</dbReference>
<comment type="subunit">
    <text evidence="6">Homodimer; dimerization is reversible, and the dimeric form is the active one.</text>
</comment>
<organism evidence="26">
    <name type="scientific">uncultured Sulfurovum sp</name>
    <dbReference type="NCBI Taxonomy" id="269237"/>
    <lineage>
        <taxon>Bacteria</taxon>
        <taxon>Pseudomonadati</taxon>
        <taxon>Campylobacterota</taxon>
        <taxon>Epsilonproteobacteria</taxon>
        <taxon>Campylobacterales</taxon>
        <taxon>Sulfurovaceae</taxon>
        <taxon>Sulfurovum</taxon>
        <taxon>environmental samples</taxon>
    </lineage>
</organism>
<keyword evidence="20" id="KW-0998">Cell outer membrane</keyword>
<evidence type="ECO:0000256" key="21">
    <source>
        <dbReference type="ARBA" id="ARBA00023251"/>
    </source>
</evidence>
<keyword evidence="12 24" id="KW-0479">Metal-binding</keyword>
<evidence type="ECO:0000256" key="11">
    <source>
        <dbReference type="ARBA" id="ARBA00022692"/>
    </source>
</evidence>
<evidence type="ECO:0000256" key="22">
    <source>
        <dbReference type="ARBA" id="ARBA00032375"/>
    </source>
</evidence>
<evidence type="ECO:0000256" key="5">
    <source>
        <dbReference type="ARBA" id="ARBA00010525"/>
    </source>
</evidence>
<evidence type="ECO:0000313" key="26">
    <source>
        <dbReference type="EMBL" id="CAA6810688.1"/>
    </source>
</evidence>
<feature type="active site" description="Proton acceptor" evidence="23">
    <location>
        <position position="267"/>
    </location>
</feature>
<dbReference type="InterPro" id="IPR003187">
    <property type="entry name" value="PLipase_A1"/>
</dbReference>
<evidence type="ECO:0000256" key="23">
    <source>
        <dbReference type="PIRSR" id="PIRSR603187-1"/>
    </source>
</evidence>
<dbReference type="Gene3D" id="1.25.40.10">
    <property type="entry name" value="Tetratricopeptide repeat domain"/>
    <property type="match status" value="1"/>
</dbReference>
<keyword evidence="21" id="KW-0046">Antibiotic resistance</keyword>
<feature type="binding site" description="in dimeric form" evidence="24">
    <location>
        <position position="230"/>
    </location>
    <ligand>
        <name>Ca(2+)</name>
        <dbReference type="ChEBI" id="CHEBI:29108"/>
        <label>1</label>
    </ligand>
</feature>
<evidence type="ECO:0000256" key="1">
    <source>
        <dbReference type="ARBA" id="ARBA00000111"/>
    </source>
</evidence>
<proteinExistence type="inferred from homology"/>
<dbReference type="SUPFAM" id="SSF81901">
    <property type="entry name" value="HCP-like"/>
    <property type="match status" value="1"/>
</dbReference>
<dbReference type="Pfam" id="PF08238">
    <property type="entry name" value="Sel1"/>
    <property type="match status" value="1"/>
</dbReference>
<evidence type="ECO:0000256" key="8">
    <source>
        <dbReference type="ARBA" id="ARBA00013179"/>
    </source>
</evidence>
<evidence type="ECO:0000256" key="15">
    <source>
        <dbReference type="ARBA" id="ARBA00022837"/>
    </source>
</evidence>
<comment type="catalytic activity">
    <reaction evidence="3">
        <text>a 1,2-diacyl-sn-glycero-3-phosphocholine + H2O = a 1-acyl-sn-glycero-3-phosphocholine + a fatty acid + H(+)</text>
        <dbReference type="Rhea" id="RHEA:15801"/>
        <dbReference type="ChEBI" id="CHEBI:15377"/>
        <dbReference type="ChEBI" id="CHEBI:15378"/>
        <dbReference type="ChEBI" id="CHEBI:28868"/>
        <dbReference type="ChEBI" id="CHEBI:57643"/>
        <dbReference type="ChEBI" id="CHEBI:58168"/>
        <dbReference type="EC" id="3.1.1.4"/>
    </reaction>
</comment>
<feature type="signal peptide" evidence="25">
    <location>
        <begin position="1"/>
        <end position="16"/>
    </location>
</feature>
<dbReference type="EC" id="3.5.2.6" evidence="7"/>
<dbReference type="GO" id="GO:0008970">
    <property type="term" value="F:phospholipase A1 activity"/>
    <property type="evidence" value="ECO:0007669"/>
    <property type="project" value="UniProtKB-EC"/>
</dbReference>